<proteinExistence type="predicted"/>
<gene>
    <name evidence="1" type="ORF">T4E_8885</name>
</gene>
<evidence type="ECO:0000313" key="1">
    <source>
        <dbReference type="EMBL" id="KRX92888.1"/>
    </source>
</evidence>
<organism evidence="1 2">
    <name type="scientific">Trichinella pseudospiralis</name>
    <name type="common">Parasitic roundworm</name>
    <dbReference type="NCBI Taxonomy" id="6337"/>
    <lineage>
        <taxon>Eukaryota</taxon>
        <taxon>Metazoa</taxon>
        <taxon>Ecdysozoa</taxon>
        <taxon>Nematoda</taxon>
        <taxon>Enoplea</taxon>
        <taxon>Dorylaimia</taxon>
        <taxon>Trichinellida</taxon>
        <taxon>Trichinellidae</taxon>
        <taxon>Trichinella</taxon>
    </lineage>
</organism>
<dbReference type="AlphaFoldDB" id="A0A0V0XXT1"/>
<name>A0A0V0XXT1_TRIPS</name>
<reference evidence="1 2" key="1">
    <citation type="submission" date="2015-01" db="EMBL/GenBank/DDBJ databases">
        <title>Evolution of Trichinella species and genotypes.</title>
        <authorList>
            <person name="Korhonen P.K."/>
            <person name="Edoardo P."/>
            <person name="Giuseppe L.R."/>
            <person name="Gasser R.B."/>
        </authorList>
    </citation>
    <scope>NUCLEOTIDE SEQUENCE [LARGE SCALE GENOMIC DNA]</scope>
    <source>
        <strain evidence="1">ISS141</strain>
    </source>
</reference>
<evidence type="ECO:0000313" key="2">
    <source>
        <dbReference type="Proteomes" id="UP000054815"/>
    </source>
</evidence>
<accession>A0A0V0XXT1</accession>
<dbReference type="Proteomes" id="UP000054815">
    <property type="component" value="Unassembled WGS sequence"/>
</dbReference>
<dbReference type="EMBL" id="JYDU01000100">
    <property type="protein sequence ID" value="KRX92888.1"/>
    <property type="molecule type" value="Genomic_DNA"/>
</dbReference>
<protein>
    <submittedName>
        <fullName evidence="1">Uncharacterized protein</fullName>
    </submittedName>
</protein>
<sequence length="114" mass="12964">MAIKANAFMWEDCFCIEALSKLVAISALNKPTTISDELLLKGSVSHSIIVNRLSLFPIQIACIDFIACKWKLWSERLLVCLRRRHVVALHFKTANYERVPFSVGSPAQHRMFMG</sequence>
<comment type="caution">
    <text evidence="1">The sequence shown here is derived from an EMBL/GenBank/DDBJ whole genome shotgun (WGS) entry which is preliminary data.</text>
</comment>